<reference evidence="3 4" key="1">
    <citation type="journal article" date="2018" name="Microb. Genom.">
        <title>Expanding an expanded genome: long-read sequencing of Trypanosoma cruzi.</title>
        <authorList>
            <person name="Berna L."/>
            <person name="Rodriguez M."/>
            <person name="Chiribao M.L."/>
            <person name="Parodi-Talice A."/>
            <person name="Pita S."/>
            <person name="Rijo G."/>
            <person name="Alvarez-Valin F."/>
            <person name="Robello C."/>
        </authorList>
    </citation>
    <scope>NUCLEOTIDE SEQUENCE [LARGE SCALE GENOMIC DNA]</scope>
    <source>
        <strain evidence="3 4">TCC</strain>
    </source>
</reference>
<dbReference type="SUPFAM" id="SSF48464">
    <property type="entry name" value="ENTH/VHS domain"/>
    <property type="match status" value="1"/>
</dbReference>
<keyword evidence="1" id="KW-0175">Coiled coil</keyword>
<dbReference type="VEuPathDB" id="TriTrypDB:Tc_MARK_4610"/>
<accession>A0A2V2WJC7</accession>
<protein>
    <recommendedName>
        <fullName evidence="5">ENTH domain-containing protein</fullName>
    </recommendedName>
</protein>
<dbReference type="EMBL" id="PRFC01000110">
    <property type="protein sequence ID" value="PWV06804.1"/>
    <property type="molecule type" value="Genomic_DNA"/>
</dbReference>
<feature type="region of interest" description="Disordered" evidence="2">
    <location>
        <begin position="474"/>
        <end position="494"/>
    </location>
</feature>
<feature type="compositionally biased region" description="Polar residues" evidence="2">
    <location>
        <begin position="474"/>
        <end position="485"/>
    </location>
</feature>
<evidence type="ECO:0000256" key="2">
    <source>
        <dbReference type="SAM" id="MobiDB-lite"/>
    </source>
</evidence>
<dbReference type="VEuPathDB" id="TriTrypDB:C3747_110g61"/>
<feature type="compositionally biased region" description="Polar residues" evidence="2">
    <location>
        <begin position="399"/>
        <end position="408"/>
    </location>
</feature>
<dbReference type="VEuPathDB" id="TriTrypDB:C4B63_57g101"/>
<evidence type="ECO:0000313" key="3">
    <source>
        <dbReference type="EMBL" id="PWV06804.1"/>
    </source>
</evidence>
<proteinExistence type="predicted"/>
<dbReference type="Proteomes" id="UP000246078">
    <property type="component" value="Unassembled WGS sequence"/>
</dbReference>
<dbReference type="VEuPathDB" id="TriTrypDB:TcBrA4_0039050"/>
<evidence type="ECO:0000256" key="1">
    <source>
        <dbReference type="SAM" id="Coils"/>
    </source>
</evidence>
<dbReference type="VEuPathDB" id="TriTrypDB:TCSYLVIO_005044"/>
<gene>
    <name evidence="3" type="ORF">C3747_110g61</name>
</gene>
<name>A0A2V2WJC7_TRYCR</name>
<feature type="region of interest" description="Disordered" evidence="2">
    <location>
        <begin position="387"/>
        <end position="409"/>
    </location>
</feature>
<evidence type="ECO:0008006" key="5">
    <source>
        <dbReference type="Google" id="ProtNLM"/>
    </source>
</evidence>
<organism evidence="3 4">
    <name type="scientific">Trypanosoma cruzi</name>
    <dbReference type="NCBI Taxonomy" id="5693"/>
    <lineage>
        <taxon>Eukaryota</taxon>
        <taxon>Discoba</taxon>
        <taxon>Euglenozoa</taxon>
        <taxon>Kinetoplastea</taxon>
        <taxon>Metakinetoplastina</taxon>
        <taxon>Trypanosomatida</taxon>
        <taxon>Trypanosomatidae</taxon>
        <taxon>Trypanosoma</taxon>
        <taxon>Schizotrypanum</taxon>
    </lineage>
</organism>
<dbReference type="AlphaFoldDB" id="A0A2V2WJC7"/>
<dbReference type="VEuPathDB" id="TriTrypDB:TcCL_NonESM11277"/>
<comment type="caution">
    <text evidence="3">The sequence shown here is derived from an EMBL/GenBank/DDBJ whole genome shotgun (WGS) entry which is preliminary data.</text>
</comment>
<dbReference type="VEuPathDB" id="TriTrypDB:ECC02_005840"/>
<dbReference type="InterPro" id="IPR008942">
    <property type="entry name" value="ENTH_VHS"/>
</dbReference>
<sequence>MNINEKISSVLGYVRDSVNPYTRLVHSAMNTDKRSVPFYQMEEVREASFQSDHACEMIVKALAPSLDESSSIVLSKALSIFRVLFIEGANGIRIRMARLRGSLSRIANLQDVGRGTLEASNRDLARAFLEAMDGKSDALASFPTVQMSGAREEEYTSPQSYKSEFQTMHEKERRMYRRQCEEEKRQSAVIVRGRIYGTFDGSLSPEKLAEQVVASPKKRFAQTELDSFVSAAIATERVTEVCAALDQHLQGARQTLQNRYKVLLVVEALVSSGVKEAQDYYRENNVGICRHLTMNSVENPVKAEAAQSTARRITQALQAPLLSSAPAPTVPPRHVIAPQQPTVSQLDDLFSGVSVQKKPAATSSSHVPSLQDISADAVIEDIFGPAPRLQSAPLPPTATPTGNGTFTPKPSLPQLLDQNHKQVEKQQQEQSTLSFISQNFPPSGGNFISAAQQSTPDFLGSFQGASTAAGELASQANSFGTSSEQRAGDGRSDADKLRLMQQIQAQIEMTRRMLEQQQSALLALQAEFQKN</sequence>
<dbReference type="VEuPathDB" id="TriTrypDB:TcCLB.507681.40"/>
<dbReference type="VEuPathDB" id="TriTrypDB:BCY84_06142"/>
<evidence type="ECO:0000313" key="4">
    <source>
        <dbReference type="Proteomes" id="UP000246078"/>
    </source>
</evidence>
<dbReference type="Gene3D" id="1.25.40.90">
    <property type="match status" value="1"/>
</dbReference>
<dbReference type="VEuPathDB" id="TriTrypDB:TCDM_04795"/>
<feature type="coiled-coil region" evidence="1">
    <location>
        <begin position="500"/>
        <end position="527"/>
    </location>
</feature>
<dbReference type="VEuPathDB" id="TriTrypDB:TcG_02956"/>